<gene>
    <name evidence="1" type="ORF">HID58_045120</name>
</gene>
<evidence type="ECO:0000313" key="1">
    <source>
        <dbReference type="EMBL" id="KAH0895552.1"/>
    </source>
</evidence>
<feature type="non-terminal residue" evidence="1">
    <location>
        <position position="1"/>
    </location>
</feature>
<comment type="caution">
    <text evidence="1">The sequence shown here is derived from an EMBL/GenBank/DDBJ whole genome shotgun (WGS) entry which is preliminary data.</text>
</comment>
<sequence>PGVEIVRRLIQELRDKSFTLQQDHGTTVAAGSAASSQVTSEQPVGIRHVYRTRKGIRSLEHLLDRKKKGMAEINSLVIVQRNLLDHDLYLLPGIQILDAPIKFSKFQNLKIKGLHLTRSHPKEKDHK</sequence>
<keyword evidence="2" id="KW-1185">Reference proteome</keyword>
<name>A0ABQ8ATH3_BRANA</name>
<evidence type="ECO:0000313" key="2">
    <source>
        <dbReference type="Proteomes" id="UP000824890"/>
    </source>
</evidence>
<accession>A0ABQ8ATH3</accession>
<organism evidence="1 2">
    <name type="scientific">Brassica napus</name>
    <name type="common">Rape</name>
    <dbReference type="NCBI Taxonomy" id="3708"/>
    <lineage>
        <taxon>Eukaryota</taxon>
        <taxon>Viridiplantae</taxon>
        <taxon>Streptophyta</taxon>
        <taxon>Embryophyta</taxon>
        <taxon>Tracheophyta</taxon>
        <taxon>Spermatophyta</taxon>
        <taxon>Magnoliopsida</taxon>
        <taxon>eudicotyledons</taxon>
        <taxon>Gunneridae</taxon>
        <taxon>Pentapetalae</taxon>
        <taxon>rosids</taxon>
        <taxon>malvids</taxon>
        <taxon>Brassicales</taxon>
        <taxon>Brassicaceae</taxon>
        <taxon>Brassiceae</taxon>
        <taxon>Brassica</taxon>
    </lineage>
</organism>
<reference evidence="1 2" key="1">
    <citation type="submission" date="2021-05" db="EMBL/GenBank/DDBJ databases">
        <title>Genome Assembly of Synthetic Allotetraploid Brassica napus Reveals Homoeologous Exchanges between Subgenomes.</title>
        <authorList>
            <person name="Davis J.T."/>
        </authorList>
    </citation>
    <scope>NUCLEOTIDE SEQUENCE [LARGE SCALE GENOMIC DNA]</scope>
    <source>
        <strain evidence="2">cv. Da-Ae</strain>
        <tissue evidence="1">Seedling</tissue>
    </source>
</reference>
<proteinExistence type="predicted"/>
<protein>
    <submittedName>
        <fullName evidence="1">Uncharacterized protein</fullName>
    </submittedName>
</protein>
<dbReference type="Proteomes" id="UP000824890">
    <property type="component" value="Unassembled WGS sequence"/>
</dbReference>
<dbReference type="EMBL" id="JAGKQM010000012">
    <property type="protein sequence ID" value="KAH0895552.1"/>
    <property type="molecule type" value="Genomic_DNA"/>
</dbReference>